<proteinExistence type="predicted"/>
<evidence type="ECO:0000313" key="2">
    <source>
        <dbReference type="Proteomes" id="UP001163603"/>
    </source>
</evidence>
<dbReference type="Proteomes" id="UP001163603">
    <property type="component" value="Chromosome 9"/>
</dbReference>
<accession>A0ACC0XZR2</accession>
<sequence length="116" mass="12992">MKEINYLMLIGARQRLQAQLQAEYFGNAVQTGIVAMKAGEVVEKGLGYVALQMNKMVAMHTEEKLMNFLESWTDSPKLTTMDSEETNALVTSSSPRFNIYGNDFGWGRPIAVRSKP</sequence>
<organism evidence="1 2">
    <name type="scientific">Pistacia integerrima</name>
    <dbReference type="NCBI Taxonomy" id="434235"/>
    <lineage>
        <taxon>Eukaryota</taxon>
        <taxon>Viridiplantae</taxon>
        <taxon>Streptophyta</taxon>
        <taxon>Embryophyta</taxon>
        <taxon>Tracheophyta</taxon>
        <taxon>Spermatophyta</taxon>
        <taxon>Magnoliopsida</taxon>
        <taxon>eudicotyledons</taxon>
        <taxon>Gunneridae</taxon>
        <taxon>Pentapetalae</taxon>
        <taxon>rosids</taxon>
        <taxon>malvids</taxon>
        <taxon>Sapindales</taxon>
        <taxon>Anacardiaceae</taxon>
        <taxon>Pistacia</taxon>
    </lineage>
</organism>
<dbReference type="EMBL" id="CM047744">
    <property type="protein sequence ID" value="KAJ0027606.1"/>
    <property type="molecule type" value="Genomic_DNA"/>
</dbReference>
<keyword evidence="2" id="KW-1185">Reference proteome</keyword>
<gene>
    <name evidence="1" type="ORF">Pint_36393</name>
</gene>
<reference evidence="2" key="1">
    <citation type="journal article" date="2023" name="G3 (Bethesda)">
        <title>Genome assembly and association tests identify interacting loci associated with vigor, precocity, and sex in interspecific pistachio rootstocks.</title>
        <authorList>
            <person name="Palmer W."/>
            <person name="Jacygrad E."/>
            <person name="Sagayaradj S."/>
            <person name="Cavanaugh K."/>
            <person name="Han R."/>
            <person name="Bertier L."/>
            <person name="Beede B."/>
            <person name="Kafkas S."/>
            <person name="Golino D."/>
            <person name="Preece J."/>
            <person name="Michelmore R."/>
        </authorList>
    </citation>
    <scope>NUCLEOTIDE SEQUENCE [LARGE SCALE GENOMIC DNA]</scope>
</reference>
<protein>
    <submittedName>
        <fullName evidence="1">Uncharacterized protein</fullName>
    </submittedName>
</protein>
<comment type="caution">
    <text evidence="1">The sequence shown here is derived from an EMBL/GenBank/DDBJ whole genome shotgun (WGS) entry which is preliminary data.</text>
</comment>
<evidence type="ECO:0000313" key="1">
    <source>
        <dbReference type="EMBL" id="KAJ0027606.1"/>
    </source>
</evidence>
<name>A0ACC0XZR2_9ROSI</name>